<feature type="compositionally biased region" description="Basic and acidic residues" evidence="1">
    <location>
        <begin position="371"/>
        <end position="385"/>
    </location>
</feature>
<dbReference type="InterPro" id="IPR003593">
    <property type="entry name" value="AAA+_ATPase"/>
</dbReference>
<dbReference type="CDD" id="cd19481">
    <property type="entry name" value="RecA-like_protease"/>
    <property type="match status" value="1"/>
</dbReference>
<reference evidence="3 4" key="1">
    <citation type="journal article" date="2023" name="IMA Fungus">
        <title>Comparative genomic study of the Penicillium genus elucidates a diverse pangenome and 15 lateral gene transfer events.</title>
        <authorList>
            <person name="Petersen C."/>
            <person name="Sorensen T."/>
            <person name="Nielsen M.R."/>
            <person name="Sondergaard T.E."/>
            <person name="Sorensen J.L."/>
            <person name="Fitzpatrick D.A."/>
            <person name="Frisvad J.C."/>
            <person name="Nielsen K.L."/>
        </authorList>
    </citation>
    <scope>NUCLEOTIDE SEQUENCE [LARGE SCALE GENOMIC DNA]</scope>
    <source>
        <strain evidence="3 4">IBT 35679</strain>
    </source>
</reference>
<name>A0AAD6CI98_9EURO</name>
<comment type="caution">
    <text evidence="3">The sequence shown here is derived from an EMBL/GenBank/DDBJ whole genome shotgun (WGS) entry which is preliminary data.</text>
</comment>
<dbReference type="Pfam" id="PF22942">
    <property type="entry name" value="DUF7025"/>
    <property type="match status" value="1"/>
</dbReference>
<evidence type="ECO:0000256" key="1">
    <source>
        <dbReference type="SAM" id="MobiDB-lite"/>
    </source>
</evidence>
<protein>
    <recommendedName>
        <fullName evidence="2">AAA+ ATPase domain-containing protein</fullName>
    </recommendedName>
</protein>
<keyword evidence="4" id="KW-1185">Reference proteome</keyword>
<evidence type="ECO:0000259" key="2">
    <source>
        <dbReference type="SMART" id="SM00382"/>
    </source>
</evidence>
<organism evidence="3 4">
    <name type="scientific">Penicillium frequentans</name>
    <dbReference type="NCBI Taxonomy" id="3151616"/>
    <lineage>
        <taxon>Eukaryota</taxon>
        <taxon>Fungi</taxon>
        <taxon>Dikarya</taxon>
        <taxon>Ascomycota</taxon>
        <taxon>Pezizomycotina</taxon>
        <taxon>Eurotiomycetes</taxon>
        <taxon>Eurotiomycetidae</taxon>
        <taxon>Eurotiales</taxon>
        <taxon>Aspergillaceae</taxon>
        <taxon>Penicillium</taxon>
    </lineage>
</organism>
<dbReference type="AlphaFoldDB" id="A0AAD6CI98"/>
<dbReference type="InterPro" id="IPR054289">
    <property type="entry name" value="DUF7025"/>
</dbReference>
<dbReference type="GO" id="GO:0016887">
    <property type="term" value="F:ATP hydrolysis activity"/>
    <property type="evidence" value="ECO:0007669"/>
    <property type="project" value="InterPro"/>
</dbReference>
<dbReference type="EMBL" id="JAQIZZ010000008">
    <property type="protein sequence ID" value="KAJ5523741.1"/>
    <property type="molecule type" value="Genomic_DNA"/>
</dbReference>
<evidence type="ECO:0000313" key="3">
    <source>
        <dbReference type="EMBL" id="KAJ5523741.1"/>
    </source>
</evidence>
<dbReference type="InterPro" id="IPR003959">
    <property type="entry name" value="ATPase_AAA_core"/>
</dbReference>
<dbReference type="InterPro" id="IPR027417">
    <property type="entry name" value="P-loop_NTPase"/>
</dbReference>
<dbReference type="SMART" id="SM00382">
    <property type="entry name" value="AAA"/>
    <property type="match status" value="1"/>
</dbReference>
<dbReference type="PANTHER" id="PTHR46411:SF3">
    <property type="entry name" value="AAA+ ATPASE DOMAIN-CONTAINING PROTEIN"/>
    <property type="match status" value="1"/>
</dbReference>
<dbReference type="Pfam" id="PF00004">
    <property type="entry name" value="AAA"/>
    <property type="match status" value="1"/>
</dbReference>
<feature type="compositionally biased region" description="Low complexity" evidence="1">
    <location>
        <begin position="21"/>
        <end position="31"/>
    </location>
</feature>
<dbReference type="PANTHER" id="PTHR46411">
    <property type="entry name" value="FAMILY ATPASE, PUTATIVE-RELATED"/>
    <property type="match status" value="1"/>
</dbReference>
<gene>
    <name evidence="3" type="ORF">N7494_010391</name>
</gene>
<feature type="region of interest" description="Disordered" evidence="1">
    <location>
        <begin position="371"/>
        <end position="421"/>
    </location>
</feature>
<evidence type="ECO:0000313" key="4">
    <source>
        <dbReference type="Proteomes" id="UP001220324"/>
    </source>
</evidence>
<proteinExistence type="predicted"/>
<feature type="compositionally biased region" description="Basic and acidic residues" evidence="1">
    <location>
        <begin position="410"/>
        <end position="421"/>
    </location>
</feature>
<dbReference type="Gene3D" id="3.40.50.300">
    <property type="entry name" value="P-loop containing nucleotide triphosphate hydrolases"/>
    <property type="match status" value="1"/>
</dbReference>
<accession>A0AAD6CI98</accession>
<sequence>MPDATADNAMTDLVVPADPGSSSLSSTLDSLQPAENDASEPMPPRPPQQHPSEGSECAVQILYEGPPKCQCCKNWVEEYPDDLRQQVEDQAEIKQKALIKRMRKNHEEGKPLVLDSIVVQSSSLKRTLGEVFDGYKGITPSLKKVVFKWPFHPFYHRWGLFTEILERQKREDPETAAYSVLLYDELQKELGDVRSEISDHVHHGVITYRLLWAIFEPGVLIVTSKDGHERFYVVQDCAYNNKECYLAISAIFIDWDGQRFGFATETVQICEYSGTQDVTTLSAYPTDLHPFKEEARTKAIKRGERFKDLRGFQYKTYSGLVWFQYCGREFERNIDGRVILDSSAYFHDNPDENEPLSKLDSDSIAPRINVADEKHSDYSSDDNGRRWACGTGRMRSRQRQERQLRRRRTRDGEVFQEREREPEHDLTEDQLLLCSTRLRGYSLKMKQWLTFDVDRISDIAWNDDAFPKLMLPEGYQNLVLSFVEAQNENKFAFDDIIEGKGMGIIMLLVGPPGTGKTLTAEAVADKVRKPLYVLSAGELGQDAQRVESRLNSILELTEKWDAVLLFDECDVFLQERSVTNMAHNEIVAVFLRLLEYYRGIMLMTTNRASTIDRAFQSRIHLTLHYPELESAAKEHIWRQFTSQLELDNTFTDDMYSRLAQLSMNGRQIKNTVRISGLLAHNEKTKLGIQHLRTVLGATRDAHGENI</sequence>
<dbReference type="Proteomes" id="UP001220324">
    <property type="component" value="Unassembled WGS sequence"/>
</dbReference>
<dbReference type="GO" id="GO:0005524">
    <property type="term" value="F:ATP binding"/>
    <property type="evidence" value="ECO:0007669"/>
    <property type="project" value="InterPro"/>
</dbReference>
<feature type="region of interest" description="Disordered" evidence="1">
    <location>
        <begin position="1"/>
        <end position="55"/>
    </location>
</feature>
<feature type="domain" description="AAA+ ATPase" evidence="2">
    <location>
        <begin position="502"/>
        <end position="629"/>
    </location>
</feature>
<dbReference type="SUPFAM" id="SSF52540">
    <property type="entry name" value="P-loop containing nucleoside triphosphate hydrolases"/>
    <property type="match status" value="1"/>
</dbReference>